<organism evidence="1 2">
    <name type="scientific">Zosterops borbonicus</name>
    <dbReference type="NCBI Taxonomy" id="364589"/>
    <lineage>
        <taxon>Eukaryota</taxon>
        <taxon>Metazoa</taxon>
        <taxon>Chordata</taxon>
        <taxon>Craniata</taxon>
        <taxon>Vertebrata</taxon>
        <taxon>Euteleostomi</taxon>
        <taxon>Archelosauria</taxon>
        <taxon>Archosauria</taxon>
        <taxon>Dinosauria</taxon>
        <taxon>Saurischia</taxon>
        <taxon>Theropoda</taxon>
        <taxon>Coelurosauria</taxon>
        <taxon>Aves</taxon>
        <taxon>Neognathae</taxon>
        <taxon>Neoaves</taxon>
        <taxon>Telluraves</taxon>
        <taxon>Australaves</taxon>
        <taxon>Passeriformes</taxon>
        <taxon>Sylvioidea</taxon>
        <taxon>Zosteropidae</taxon>
        <taxon>Zosterops</taxon>
    </lineage>
</organism>
<comment type="caution">
    <text evidence="1">The sequence shown here is derived from an EMBL/GenBank/DDBJ whole genome shotgun (WGS) entry which is preliminary data.</text>
</comment>
<name>A0A8K1LF25_9PASS</name>
<gene>
    <name evidence="1" type="ORF">HGM15179_015632</name>
</gene>
<dbReference type="Proteomes" id="UP000796761">
    <property type="component" value="Unassembled WGS sequence"/>
</dbReference>
<sequence length="173" mass="20174">MEQLIMEAILRHMKEKKDIKEQRGESNSPNIFCPDYSELFNMVSHKIFFDDLMKYGVHEHWYEFSQALASARSKLAAQLQHFATGLVELHEIHTGPSLKYIKVPVDGSPALQCVDCPIQLNVTSKHDKKKKEHDLRRTVTKREQQIRVYKEARGYQISRDKRNVSECAEKTVM</sequence>
<evidence type="ECO:0000313" key="2">
    <source>
        <dbReference type="Proteomes" id="UP000796761"/>
    </source>
</evidence>
<proteinExistence type="predicted"/>
<evidence type="ECO:0000313" key="1">
    <source>
        <dbReference type="EMBL" id="TRZ11477.1"/>
    </source>
</evidence>
<dbReference type="AlphaFoldDB" id="A0A8K1LF25"/>
<protein>
    <submittedName>
        <fullName evidence="1">Uncharacterized protein</fullName>
    </submittedName>
</protein>
<dbReference type="EMBL" id="SWJQ01000701">
    <property type="protein sequence ID" value="TRZ11477.1"/>
    <property type="molecule type" value="Genomic_DNA"/>
</dbReference>
<keyword evidence="2" id="KW-1185">Reference proteome</keyword>
<accession>A0A8K1LF25</accession>
<reference evidence="1" key="1">
    <citation type="submission" date="2019-04" db="EMBL/GenBank/DDBJ databases">
        <title>Genome assembly of Zosterops borbonicus 15179.</title>
        <authorList>
            <person name="Leroy T."/>
            <person name="Anselmetti Y."/>
            <person name="Tilak M.-K."/>
            <person name="Nabholz B."/>
        </authorList>
    </citation>
    <scope>NUCLEOTIDE SEQUENCE</scope>
    <source>
        <strain evidence="1">HGM_15179</strain>
        <tissue evidence="1">Muscle</tissue>
    </source>
</reference>